<evidence type="ECO:0000313" key="3">
    <source>
        <dbReference type="Proteomes" id="UP000321583"/>
    </source>
</evidence>
<organism evidence="2 3">
    <name type="scientific">Pseudoxanthomonas taiwanensis J19</name>
    <dbReference type="NCBI Taxonomy" id="935569"/>
    <lineage>
        <taxon>Bacteria</taxon>
        <taxon>Pseudomonadati</taxon>
        <taxon>Pseudomonadota</taxon>
        <taxon>Gammaproteobacteria</taxon>
        <taxon>Lysobacterales</taxon>
        <taxon>Lysobacteraceae</taxon>
        <taxon>Pseudoxanthomonas</taxon>
    </lineage>
</organism>
<dbReference type="AlphaFoldDB" id="A0A562DIQ6"/>
<accession>A0A562DIQ6</accession>
<name>A0A562DIQ6_9GAMM</name>
<evidence type="ECO:0000313" key="2">
    <source>
        <dbReference type="EMBL" id="TWH09532.1"/>
    </source>
</evidence>
<dbReference type="EMBL" id="VLJS01000065">
    <property type="protein sequence ID" value="TWH09532.1"/>
    <property type="molecule type" value="Genomic_DNA"/>
</dbReference>
<sequence>MQQSVAQLPAQNRLPRRCLAATTVVAVAVALTGASDRKGKAEFTGITVERINMANADGSRTLVPANGECLPAPVATGGSLQQAATRAGARRAGCKVAPGRRPPEPTAVRRPHPG</sequence>
<keyword evidence="3" id="KW-1185">Reference proteome</keyword>
<proteinExistence type="predicted"/>
<feature type="region of interest" description="Disordered" evidence="1">
    <location>
        <begin position="91"/>
        <end position="114"/>
    </location>
</feature>
<dbReference type="OrthoDB" id="1349101at2"/>
<dbReference type="RefSeq" id="WP_147208590.1">
    <property type="nucleotide sequence ID" value="NZ_VLJS01000065.1"/>
</dbReference>
<evidence type="ECO:0000256" key="1">
    <source>
        <dbReference type="SAM" id="MobiDB-lite"/>
    </source>
</evidence>
<reference evidence="2 3" key="1">
    <citation type="submission" date="2019-07" db="EMBL/GenBank/DDBJ databases">
        <title>Genome sequencing of lignin-degrading bacterial isolates.</title>
        <authorList>
            <person name="Gladden J."/>
        </authorList>
    </citation>
    <scope>NUCLEOTIDE SEQUENCE [LARGE SCALE GENOMIC DNA]</scope>
    <source>
        <strain evidence="2 3">J19</strain>
    </source>
</reference>
<comment type="caution">
    <text evidence="2">The sequence shown here is derived from an EMBL/GenBank/DDBJ whole genome shotgun (WGS) entry which is preliminary data.</text>
</comment>
<protein>
    <submittedName>
        <fullName evidence="2">Uncharacterized protein</fullName>
    </submittedName>
</protein>
<gene>
    <name evidence="2" type="ORF">L613_003600000020</name>
</gene>
<dbReference type="Proteomes" id="UP000321583">
    <property type="component" value="Unassembled WGS sequence"/>
</dbReference>